<evidence type="ECO:0000256" key="3">
    <source>
        <dbReference type="ARBA" id="ARBA00022475"/>
    </source>
</evidence>
<dbReference type="AlphaFoldDB" id="A0A9D1TBW7"/>
<feature type="transmembrane region" description="Helical" evidence="7">
    <location>
        <begin position="267"/>
        <end position="287"/>
    </location>
</feature>
<evidence type="ECO:0000256" key="6">
    <source>
        <dbReference type="ARBA" id="ARBA00023136"/>
    </source>
</evidence>
<feature type="transmembrane region" description="Helical" evidence="7">
    <location>
        <begin position="86"/>
        <end position="105"/>
    </location>
</feature>
<dbReference type="InterPro" id="IPR000515">
    <property type="entry name" value="MetI-like"/>
</dbReference>
<comment type="similarity">
    <text evidence="7">Belongs to the binding-protein-dependent transport system permease family.</text>
</comment>
<feature type="transmembrane region" description="Helical" evidence="7">
    <location>
        <begin position="151"/>
        <end position="169"/>
    </location>
</feature>
<keyword evidence="2 7" id="KW-0813">Transport</keyword>
<proteinExistence type="inferred from homology"/>
<name>A0A9D1TBW7_9FIRM</name>
<evidence type="ECO:0000313" key="9">
    <source>
        <dbReference type="EMBL" id="HIV27324.1"/>
    </source>
</evidence>
<dbReference type="PANTHER" id="PTHR43744">
    <property type="entry name" value="ABC TRANSPORTER PERMEASE PROTEIN MG189-RELATED-RELATED"/>
    <property type="match status" value="1"/>
</dbReference>
<dbReference type="PANTHER" id="PTHR43744:SF9">
    <property type="entry name" value="POLYGALACTURONAN_RHAMNOGALACTURONAN TRANSPORT SYSTEM PERMEASE PROTEIN YTCP"/>
    <property type="match status" value="1"/>
</dbReference>
<dbReference type="EMBL" id="DVOT01000090">
    <property type="protein sequence ID" value="HIV27324.1"/>
    <property type="molecule type" value="Genomic_DNA"/>
</dbReference>
<reference evidence="9" key="1">
    <citation type="submission" date="2020-10" db="EMBL/GenBank/DDBJ databases">
        <authorList>
            <person name="Gilroy R."/>
        </authorList>
    </citation>
    <scope>NUCLEOTIDE SEQUENCE</scope>
    <source>
        <strain evidence="9">CHK183-6373</strain>
    </source>
</reference>
<evidence type="ECO:0000256" key="4">
    <source>
        <dbReference type="ARBA" id="ARBA00022692"/>
    </source>
</evidence>
<comment type="subcellular location">
    <subcellularLocation>
        <location evidence="1 7">Cell membrane</location>
        <topology evidence="1 7">Multi-pass membrane protein</topology>
    </subcellularLocation>
</comment>
<dbReference type="SUPFAM" id="SSF161098">
    <property type="entry name" value="MetI-like"/>
    <property type="match status" value="1"/>
</dbReference>
<dbReference type="Pfam" id="PF00528">
    <property type="entry name" value="BPD_transp_1"/>
    <property type="match status" value="1"/>
</dbReference>
<keyword evidence="3" id="KW-1003">Cell membrane</keyword>
<dbReference type="GO" id="GO:0005886">
    <property type="term" value="C:plasma membrane"/>
    <property type="evidence" value="ECO:0007669"/>
    <property type="project" value="UniProtKB-SubCell"/>
</dbReference>
<dbReference type="InterPro" id="IPR035906">
    <property type="entry name" value="MetI-like_sf"/>
</dbReference>
<gene>
    <name evidence="9" type="ORF">IAA64_05105</name>
</gene>
<evidence type="ECO:0000256" key="1">
    <source>
        <dbReference type="ARBA" id="ARBA00004651"/>
    </source>
</evidence>
<evidence type="ECO:0000259" key="8">
    <source>
        <dbReference type="PROSITE" id="PS50928"/>
    </source>
</evidence>
<evidence type="ECO:0000313" key="10">
    <source>
        <dbReference type="Proteomes" id="UP000886884"/>
    </source>
</evidence>
<reference evidence="9" key="2">
    <citation type="journal article" date="2021" name="PeerJ">
        <title>Extensive microbial diversity within the chicken gut microbiome revealed by metagenomics and culture.</title>
        <authorList>
            <person name="Gilroy R."/>
            <person name="Ravi A."/>
            <person name="Getino M."/>
            <person name="Pursley I."/>
            <person name="Horton D.L."/>
            <person name="Alikhan N.F."/>
            <person name="Baker D."/>
            <person name="Gharbi K."/>
            <person name="Hall N."/>
            <person name="Watson M."/>
            <person name="Adriaenssens E.M."/>
            <person name="Foster-Nyarko E."/>
            <person name="Jarju S."/>
            <person name="Secka A."/>
            <person name="Antonio M."/>
            <person name="Oren A."/>
            <person name="Chaudhuri R.R."/>
            <person name="La Ragione R."/>
            <person name="Hildebrand F."/>
            <person name="Pallen M.J."/>
        </authorList>
    </citation>
    <scope>NUCLEOTIDE SEQUENCE</scope>
    <source>
        <strain evidence="9">CHK183-6373</strain>
    </source>
</reference>
<evidence type="ECO:0000256" key="2">
    <source>
        <dbReference type="ARBA" id="ARBA00022448"/>
    </source>
</evidence>
<dbReference type="GO" id="GO:0055085">
    <property type="term" value="P:transmembrane transport"/>
    <property type="evidence" value="ECO:0007669"/>
    <property type="project" value="InterPro"/>
</dbReference>
<sequence>MAENLVRRRMKSSPGDRVLYAVVYTIIIVFLLLVLYPILFVISASFSEGTEVQLGHVYLWPVKPTLEGYNAVFSHRNVLTGYRNTIFYTLAGTAINVVITVLCAYPLSRRDMPMRGFFMFLFVFTMFFSGGLIPTYLLVNSLGMVNTVWSLLIPGAMSVYNMIITRTFFQNTVPKELLEAAQIDGCSDARYFFNILLPLSQAVISVIALYYAVGHWNSYFNALIYVRDARLQPLQLTLRSILLSTRVSLNEFEDPDLLAGKVGLEFLVKYALIVVSSAPIMCLYPFVQKFFAKGVMLGSVKG</sequence>
<keyword evidence="5 7" id="KW-1133">Transmembrane helix</keyword>
<comment type="caution">
    <text evidence="9">The sequence shown here is derived from an EMBL/GenBank/DDBJ whole genome shotgun (WGS) entry which is preliminary data.</text>
</comment>
<accession>A0A9D1TBW7</accession>
<dbReference type="Gene3D" id="1.10.3720.10">
    <property type="entry name" value="MetI-like"/>
    <property type="match status" value="1"/>
</dbReference>
<evidence type="ECO:0000256" key="5">
    <source>
        <dbReference type="ARBA" id="ARBA00022989"/>
    </source>
</evidence>
<dbReference type="PROSITE" id="PS50928">
    <property type="entry name" value="ABC_TM1"/>
    <property type="match status" value="1"/>
</dbReference>
<evidence type="ECO:0000256" key="7">
    <source>
        <dbReference type="RuleBase" id="RU363032"/>
    </source>
</evidence>
<dbReference type="CDD" id="cd06261">
    <property type="entry name" value="TM_PBP2"/>
    <property type="match status" value="1"/>
</dbReference>
<feature type="transmembrane region" description="Helical" evidence="7">
    <location>
        <begin position="190"/>
        <end position="213"/>
    </location>
</feature>
<keyword evidence="4 7" id="KW-0812">Transmembrane</keyword>
<dbReference type="Proteomes" id="UP000886884">
    <property type="component" value="Unassembled WGS sequence"/>
</dbReference>
<feature type="domain" description="ABC transmembrane type-1" evidence="8">
    <location>
        <begin position="82"/>
        <end position="276"/>
    </location>
</feature>
<feature type="transmembrane region" description="Helical" evidence="7">
    <location>
        <begin position="117"/>
        <end position="139"/>
    </location>
</feature>
<protein>
    <submittedName>
        <fullName evidence="9">Carbohydrate ABC transporter permease</fullName>
    </submittedName>
</protein>
<feature type="transmembrane region" description="Helical" evidence="7">
    <location>
        <begin position="21"/>
        <end position="46"/>
    </location>
</feature>
<organism evidence="9 10">
    <name type="scientific">Candidatus Ornithocaccomicrobium faecavium</name>
    <dbReference type="NCBI Taxonomy" id="2840890"/>
    <lineage>
        <taxon>Bacteria</taxon>
        <taxon>Bacillati</taxon>
        <taxon>Bacillota</taxon>
        <taxon>Clostridia</taxon>
        <taxon>Candidatus Ornithocaccomicrobium</taxon>
    </lineage>
</organism>
<keyword evidence="6 7" id="KW-0472">Membrane</keyword>